<dbReference type="AlphaFoldDB" id="A0A147BVT3"/>
<evidence type="ECO:0000313" key="1">
    <source>
        <dbReference type="EMBL" id="JAR94828.1"/>
    </source>
</evidence>
<dbReference type="EMBL" id="GEGO01000576">
    <property type="protein sequence ID" value="JAR94828.1"/>
    <property type="molecule type" value="Transcribed_RNA"/>
</dbReference>
<sequence length="231" mass="25195">MPVSLPFSSGITLPTALAAPVDAGMMFWAAPRPSRHILALGPSTVFWVAVVACTVDMSPSTMPKLSLMTLASGAKQLVVHEALLTIVMLGLYELWFTPITNIGASAEGAEMITFLAPPSMCCWAFSRVVKTPVDSTTYSAPTFPHGMLAGFSSWKTWILRPLTTSMPPSSCTSPLKRPWVESYLNMYTMYLTSMKGSLMATTSTPFWTAARSTRRPMRPNPLMPTFAMLSR</sequence>
<name>A0A147BVT3_IXORI</name>
<organism evidence="1">
    <name type="scientific">Ixodes ricinus</name>
    <name type="common">Common tick</name>
    <name type="synonym">Acarus ricinus</name>
    <dbReference type="NCBI Taxonomy" id="34613"/>
    <lineage>
        <taxon>Eukaryota</taxon>
        <taxon>Metazoa</taxon>
        <taxon>Ecdysozoa</taxon>
        <taxon>Arthropoda</taxon>
        <taxon>Chelicerata</taxon>
        <taxon>Arachnida</taxon>
        <taxon>Acari</taxon>
        <taxon>Parasitiformes</taxon>
        <taxon>Ixodida</taxon>
        <taxon>Ixodoidea</taxon>
        <taxon>Ixodidae</taxon>
        <taxon>Ixodinae</taxon>
        <taxon>Ixodes</taxon>
    </lineage>
</organism>
<protein>
    <submittedName>
        <fullName evidence="1">Putative secreted protein</fullName>
    </submittedName>
</protein>
<reference evidence="1" key="1">
    <citation type="journal article" date="2018" name="PLoS Negl. Trop. Dis.">
        <title>Sialome diversity of ticks revealed by RNAseq of single tick salivary glands.</title>
        <authorList>
            <person name="Perner J."/>
            <person name="Kropackova S."/>
            <person name="Kopacek P."/>
            <person name="Ribeiro J.M."/>
        </authorList>
    </citation>
    <scope>NUCLEOTIDE SEQUENCE</scope>
    <source>
        <strain evidence="1">Siblings of single egg batch collected in Ceske Budejovice</strain>
        <tissue evidence="1">Salivary glands</tissue>
    </source>
</reference>
<proteinExistence type="predicted"/>
<accession>A0A147BVT3</accession>